<comment type="subcellular location">
    <subcellularLocation>
        <location evidence="1">Cell membrane</location>
        <topology evidence="1">Multi-pass membrane protein</topology>
    </subcellularLocation>
</comment>
<evidence type="ECO:0000256" key="3">
    <source>
        <dbReference type="ARBA" id="ARBA00022989"/>
    </source>
</evidence>
<comment type="caution">
    <text evidence="7">The sequence shown here is derived from an EMBL/GenBank/DDBJ whole genome shotgun (WGS) entry which is preliminary data.</text>
</comment>
<dbReference type="PANTHER" id="PTHR23523">
    <property type="match status" value="1"/>
</dbReference>
<evidence type="ECO:0000256" key="4">
    <source>
        <dbReference type="ARBA" id="ARBA00023136"/>
    </source>
</evidence>
<dbReference type="InterPro" id="IPR011701">
    <property type="entry name" value="MFS"/>
</dbReference>
<dbReference type="EMBL" id="BOPH01000098">
    <property type="protein sequence ID" value="GIJ72347.1"/>
    <property type="molecule type" value="Genomic_DNA"/>
</dbReference>
<feature type="transmembrane region" description="Helical" evidence="5">
    <location>
        <begin position="240"/>
        <end position="265"/>
    </location>
</feature>
<keyword evidence="4 5" id="KW-0472">Membrane</keyword>
<feature type="transmembrane region" description="Helical" evidence="5">
    <location>
        <begin position="136"/>
        <end position="156"/>
    </location>
</feature>
<feature type="transmembrane region" description="Helical" evidence="5">
    <location>
        <begin position="212"/>
        <end position="233"/>
    </location>
</feature>
<organism evidence="7 8">
    <name type="scientific">Virgisporangium ochraceum</name>
    <dbReference type="NCBI Taxonomy" id="65505"/>
    <lineage>
        <taxon>Bacteria</taxon>
        <taxon>Bacillati</taxon>
        <taxon>Actinomycetota</taxon>
        <taxon>Actinomycetes</taxon>
        <taxon>Micromonosporales</taxon>
        <taxon>Micromonosporaceae</taxon>
        <taxon>Virgisporangium</taxon>
    </lineage>
</organism>
<dbReference type="InterPro" id="IPR036259">
    <property type="entry name" value="MFS_trans_sf"/>
</dbReference>
<feature type="transmembrane region" description="Helical" evidence="5">
    <location>
        <begin position="73"/>
        <end position="94"/>
    </location>
</feature>
<feature type="transmembrane region" description="Helical" evidence="5">
    <location>
        <begin position="106"/>
        <end position="124"/>
    </location>
</feature>
<keyword evidence="3 5" id="KW-1133">Transmembrane helix</keyword>
<evidence type="ECO:0000256" key="2">
    <source>
        <dbReference type="ARBA" id="ARBA00022692"/>
    </source>
</evidence>
<feature type="transmembrane region" description="Helical" evidence="5">
    <location>
        <begin position="20"/>
        <end position="41"/>
    </location>
</feature>
<accession>A0A8J3ZYC3</accession>
<evidence type="ECO:0000313" key="8">
    <source>
        <dbReference type="Proteomes" id="UP000635606"/>
    </source>
</evidence>
<dbReference type="AlphaFoldDB" id="A0A8J3ZYC3"/>
<dbReference type="GO" id="GO:0022857">
    <property type="term" value="F:transmembrane transporter activity"/>
    <property type="evidence" value="ECO:0007669"/>
    <property type="project" value="InterPro"/>
</dbReference>
<evidence type="ECO:0000313" key="7">
    <source>
        <dbReference type="EMBL" id="GIJ72347.1"/>
    </source>
</evidence>
<gene>
    <name evidence="7" type="ORF">Voc01_072640</name>
</gene>
<dbReference type="PROSITE" id="PS50850">
    <property type="entry name" value="MFS"/>
    <property type="match status" value="1"/>
</dbReference>
<protein>
    <submittedName>
        <fullName evidence="7">MFS transporter</fullName>
    </submittedName>
</protein>
<keyword evidence="2 5" id="KW-0812">Transmembrane</keyword>
<dbReference type="InterPro" id="IPR052524">
    <property type="entry name" value="MFS_Cyanate_Porter"/>
</dbReference>
<feature type="domain" description="Major facilitator superfamily (MFS) profile" evidence="6">
    <location>
        <begin position="173"/>
        <end position="367"/>
    </location>
</feature>
<dbReference type="Gene3D" id="1.20.1250.20">
    <property type="entry name" value="MFS general substrate transporter like domains"/>
    <property type="match status" value="2"/>
</dbReference>
<proteinExistence type="predicted"/>
<feature type="transmembrane region" description="Helical" evidence="5">
    <location>
        <begin position="177"/>
        <end position="200"/>
    </location>
</feature>
<evidence type="ECO:0000256" key="5">
    <source>
        <dbReference type="SAM" id="Phobius"/>
    </source>
</evidence>
<dbReference type="Pfam" id="PF07690">
    <property type="entry name" value="MFS_1"/>
    <property type="match status" value="1"/>
</dbReference>
<keyword evidence="8" id="KW-1185">Reference proteome</keyword>
<dbReference type="Proteomes" id="UP000635606">
    <property type="component" value="Unassembled WGS sequence"/>
</dbReference>
<feature type="transmembrane region" description="Helical" evidence="5">
    <location>
        <begin position="301"/>
        <end position="323"/>
    </location>
</feature>
<name>A0A8J3ZYC3_9ACTN</name>
<dbReference type="GO" id="GO:0005886">
    <property type="term" value="C:plasma membrane"/>
    <property type="evidence" value="ECO:0007669"/>
    <property type="project" value="UniProtKB-SubCell"/>
</dbReference>
<dbReference type="InterPro" id="IPR020846">
    <property type="entry name" value="MFS_dom"/>
</dbReference>
<evidence type="ECO:0000259" key="6">
    <source>
        <dbReference type="PROSITE" id="PS50850"/>
    </source>
</evidence>
<feature type="transmembrane region" description="Helical" evidence="5">
    <location>
        <begin position="48"/>
        <end position="67"/>
    </location>
</feature>
<evidence type="ECO:0000256" key="1">
    <source>
        <dbReference type="ARBA" id="ARBA00004651"/>
    </source>
</evidence>
<dbReference type="SUPFAM" id="SSF103473">
    <property type="entry name" value="MFS general substrate transporter"/>
    <property type="match status" value="1"/>
</dbReference>
<sequence>MPPIVDGLAAAFDLSASAAGALTTVPVLCMGLFAPLAAAGARRFGESATLALAVGLLGAGCLLRAVAGVAGLYAGTAVAGAGIAVAGALLPSVVRGRVPDRVGPVTGLYTAALIAGAFLAAGLTEPLRHALGLGPQTVLAVWAVPAAVALVVWLLVRSPGTARGGPRVPLPWRSGAAWLGTLFMGTQSLLFYGALAWLAAVYTRLGMGAARAGLLLALFSATQMVFAFAMPVLAHRFGRLPLWTVGSVLVTTVGLFLVALTPWPFAATPWLWASLLGLGMGGNLSLALTVVTALAPTPRAASAYTGMAFLVGYVLAALGPVALGRLTDLTGGYRASFLVLGAVGIVTAVVGAAASTAVGRPERVPAP</sequence>
<feature type="transmembrane region" description="Helical" evidence="5">
    <location>
        <begin position="271"/>
        <end position="294"/>
    </location>
</feature>
<feature type="transmembrane region" description="Helical" evidence="5">
    <location>
        <begin position="335"/>
        <end position="358"/>
    </location>
</feature>
<reference evidence="7" key="1">
    <citation type="submission" date="2021-01" db="EMBL/GenBank/DDBJ databases">
        <title>Whole genome shotgun sequence of Virgisporangium ochraceum NBRC 16418.</title>
        <authorList>
            <person name="Komaki H."/>
            <person name="Tamura T."/>
        </authorList>
    </citation>
    <scope>NUCLEOTIDE SEQUENCE</scope>
    <source>
        <strain evidence="7">NBRC 16418</strain>
    </source>
</reference>
<dbReference type="RefSeq" id="WP_203932188.1">
    <property type="nucleotide sequence ID" value="NZ_BOPH01000098.1"/>
</dbReference>
<dbReference type="PANTHER" id="PTHR23523:SF2">
    <property type="entry name" value="2-NITROIMIDAZOLE TRANSPORTER"/>
    <property type="match status" value="1"/>
</dbReference>